<dbReference type="PANTHER" id="PTHR43649:SF33">
    <property type="entry name" value="POLYGALACTURONAN_RHAMNOGALACTURONAN-BINDING PROTEIN YTCQ"/>
    <property type="match status" value="1"/>
</dbReference>
<dbReference type="Proteomes" id="UP001555826">
    <property type="component" value="Unassembled WGS sequence"/>
</dbReference>
<reference evidence="7 8" key="1">
    <citation type="submission" date="2024-07" db="EMBL/GenBank/DDBJ databases">
        <authorList>
            <person name="Thanompreechachai J."/>
            <person name="Duangmal K."/>
        </authorList>
    </citation>
    <scope>NUCLEOTIDE SEQUENCE [LARGE SCALE GENOMIC DNA]</scope>
    <source>
        <strain evidence="7 8">KCTC 19886</strain>
    </source>
</reference>
<evidence type="ECO:0000256" key="2">
    <source>
        <dbReference type="ARBA" id="ARBA00022729"/>
    </source>
</evidence>
<feature type="chain" id="PRO_5046475610" evidence="6">
    <location>
        <begin position="27"/>
        <end position="434"/>
    </location>
</feature>
<evidence type="ECO:0000256" key="4">
    <source>
        <dbReference type="ARBA" id="ARBA00023139"/>
    </source>
</evidence>
<evidence type="ECO:0000313" key="8">
    <source>
        <dbReference type="Proteomes" id="UP001555826"/>
    </source>
</evidence>
<gene>
    <name evidence="7" type="ORF">AB1207_22765</name>
</gene>
<dbReference type="SUPFAM" id="SSF53850">
    <property type="entry name" value="Periplasmic binding protein-like II"/>
    <property type="match status" value="1"/>
</dbReference>
<comment type="caution">
    <text evidence="7">The sequence shown here is derived from an EMBL/GenBank/DDBJ whole genome shotgun (WGS) entry which is preliminary data.</text>
</comment>
<proteinExistence type="predicted"/>
<protein>
    <submittedName>
        <fullName evidence="7">Extracellular solute-binding protein</fullName>
    </submittedName>
</protein>
<feature type="signal peptide" evidence="6">
    <location>
        <begin position="1"/>
        <end position="26"/>
    </location>
</feature>
<evidence type="ECO:0000256" key="1">
    <source>
        <dbReference type="ARBA" id="ARBA00022475"/>
    </source>
</evidence>
<evidence type="ECO:0000313" key="7">
    <source>
        <dbReference type="EMBL" id="MEW9267572.1"/>
    </source>
</evidence>
<dbReference type="Gene3D" id="3.40.190.10">
    <property type="entry name" value="Periplasmic binding protein-like II"/>
    <property type="match status" value="1"/>
</dbReference>
<evidence type="ECO:0000256" key="6">
    <source>
        <dbReference type="SAM" id="SignalP"/>
    </source>
</evidence>
<dbReference type="RefSeq" id="WP_367640964.1">
    <property type="nucleotide sequence ID" value="NZ_JBFNQN010000019.1"/>
</dbReference>
<accession>A0ABV3PDP9</accession>
<dbReference type="EMBL" id="JBFNQN010000019">
    <property type="protein sequence ID" value="MEW9267572.1"/>
    <property type="molecule type" value="Genomic_DNA"/>
</dbReference>
<dbReference type="InterPro" id="IPR006311">
    <property type="entry name" value="TAT_signal"/>
</dbReference>
<dbReference type="PROSITE" id="PS51318">
    <property type="entry name" value="TAT"/>
    <property type="match status" value="1"/>
</dbReference>
<dbReference type="Pfam" id="PF13416">
    <property type="entry name" value="SBP_bac_8"/>
    <property type="match status" value="1"/>
</dbReference>
<organism evidence="7 8">
    <name type="scientific">Kineococcus endophyticus</name>
    <dbReference type="NCBI Taxonomy" id="1181883"/>
    <lineage>
        <taxon>Bacteria</taxon>
        <taxon>Bacillati</taxon>
        <taxon>Actinomycetota</taxon>
        <taxon>Actinomycetes</taxon>
        <taxon>Kineosporiales</taxon>
        <taxon>Kineosporiaceae</taxon>
        <taxon>Kineococcus</taxon>
    </lineage>
</organism>
<keyword evidence="8" id="KW-1185">Reference proteome</keyword>
<keyword evidence="3" id="KW-0472">Membrane</keyword>
<name>A0ABV3PDP9_9ACTN</name>
<dbReference type="InterPro" id="IPR006059">
    <property type="entry name" value="SBP"/>
</dbReference>
<keyword evidence="5" id="KW-0449">Lipoprotein</keyword>
<evidence type="ECO:0000256" key="5">
    <source>
        <dbReference type="ARBA" id="ARBA00023288"/>
    </source>
</evidence>
<dbReference type="InterPro" id="IPR050490">
    <property type="entry name" value="Bact_solute-bd_prot1"/>
</dbReference>
<dbReference type="PANTHER" id="PTHR43649">
    <property type="entry name" value="ARABINOSE-BINDING PROTEIN-RELATED"/>
    <property type="match status" value="1"/>
</dbReference>
<keyword evidence="4" id="KW-0564">Palmitate</keyword>
<keyword evidence="2 6" id="KW-0732">Signal</keyword>
<keyword evidence="1" id="KW-1003">Cell membrane</keyword>
<sequence>MSQNSTSRRSVLLGSLAAAAAGGALTACGGGDSASGSGGGDAKKISFWLSASDAQAKGYYDLADEFKTKQGITVEIVNVPYDGYQTKLRQAAQADSLPDVASAPSLDPIWTNKLQDLTAVATSSTNKIDEKLYQKTDDGKILTIPSDITAAGLFINASLFQKAGVAYPTDPASTWTWDAFLAAATQVRTATGAKYDLVYDASPARIRAFVYEHGAKGFQLNSEGTEYSVDDATVEVLQKFVDINDDVVMPKSVWTSGADPNALFKSGQVVAYFSGVWQVADFAESITQFEWAAVPTPAQPTQATDINTGGKIVAFDNGDTKDAAMKFVEFLYDPTNYAKVAATNGWLPVETGLDIAYPGTNQAALDGYALYQKEIELADPISTSGSDAGEKLTLAGKAITTDPTKDEMGKAINGQQTVQQTVDNIVKLLNEQIA</sequence>
<evidence type="ECO:0000256" key="3">
    <source>
        <dbReference type="ARBA" id="ARBA00023136"/>
    </source>
</evidence>